<dbReference type="EC" id="3.5.5.1" evidence="3"/>
<dbReference type="PROSITE" id="PS00921">
    <property type="entry name" value="NITRIL_CHT_2"/>
    <property type="match status" value="1"/>
</dbReference>
<comment type="caution">
    <text evidence="3">The sequence shown here is derived from an EMBL/GenBank/DDBJ whole genome shotgun (WGS) entry which is preliminary data.</text>
</comment>
<dbReference type="SUPFAM" id="SSF56317">
    <property type="entry name" value="Carbon-nitrogen hydrolase"/>
    <property type="match status" value="1"/>
</dbReference>
<feature type="domain" description="CN hydrolase" evidence="2">
    <location>
        <begin position="18"/>
        <end position="285"/>
    </location>
</feature>
<dbReference type="Gene3D" id="3.60.110.10">
    <property type="entry name" value="Carbon-nitrogen hydrolase"/>
    <property type="match status" value="1"/>
</dbReference>
<accession>E6PZ49</accession>
<dbReference type="InterPro" id="IPR044149">
    <property type="entry name" value="Nitrilases_CHs"/>
</dbReference>
<dbReference type="AlphaFoldDB" id="E6PZ49"/>
<sequence>MPLINEWENNAGANVDKVIAAVIQAGTAIFDTQRTLDKIEAYCQEAASAGAKLVVFPEAFLGGYLKGLGFGAHVGSRSEEGREEFRRYYEAAITLAGDEIVQVGNVAARHRIELVLGVIEKAGGTLFCTALFFGADGSLRGKHRKLMPTGSERLIWGVGDGSTLPAIQTPFGTIGAAICWENYMPLFRTAMYAKGVNLWCAPTVDDRDRWQATMQHIAVEGRCFVLSACQYLLRSDCPEDYRAIQGDYPATVLIKGGSMMVSPTGAVLAGPLRDGEGVLTAELDLKEVVRGKFDFDVVGHYARADVFRLLVDENPKQSVTFEKNPL</sequence>
<dbReference type="InterPro" id="IPR003010">
    <property type="entry name" value="C-N_Hydrolase"/>
</dbReference>
<dbReference type="InterPro" id="IPR000132">
    <property type="entry name" value="Nitrilase/CN_hydratase_CS"/>
</dbReference>
<evidence type="ECO:0000313" key="3">
    <source>
        <dbReference type="EMBL" id="CBI00208.1"/>
    </source>
</evidence>
<dbReference type="PANTHER" id="PTHR46044">
    <property type="entry name" value="NITRILASE"/>
    <property type="match status" value="1"/>
</dbReference>
<dbReference type="CDD" id="cd07564">
    <property type="entry name" value="nitrilases_CHs"/>
    <property type="match status" value="1"/>
</dbReference>
<comment type="similarity">
    <text evidence="1">Belongs to the carbon-nitrogen hydrolase superfamily. Nitrilase family.</text>
</comment>
<reference evidence="3" key="1">
    <citation type="submission" date="2009-10" db="EMBL/GenBank/DDBJ databases">
        <title>Diversity of trophic interactions inside an arsenic-rich microbial ecosystem.</title>
        <authorList>
            <person name="Bertin P.N."/>
            <person name="Heinrich-Salmeron A."/>
            <person name="Pelletier E."/>
            <person name="Goulhen-Chollet F."/>
            <person name="Arsene-Ploetze F."/>
            <person name="Gallien S."/>
            <person name="Calteau A."/>
            <person name="Vallenet D."/>
            <person name="Casiot C."/>
            <person name="Chane-Woon-Ming B."/>
            <person name="Giloteaux L."/>
            <person name="Barakat M."/>
            <person name="Bonnefoy V."/>
            <person name="Bruneel O."/>
            <person name="Chandler M."/>
            <person name="Cleiss J."/>
            <person name="Duran R."/>
            <person name="Elbaz-Poulichet F."/>
            <person name="Fonknechten N."/>
            <person name="Lauga B."/>
            <person name="Mornico D."/>
            <person name="Ortet P."/>
            <person name="Schaeffer C."/>
            <person name="Siguier P."/>
            <person name="Alexander Thil Smith A."/>
            <person name="Van Dorsselaer A."/>
            <person name="Weissenbach J."/>
            <person name="Medigue C."/>
            <person name="Le Paslier D."/>
        </authorList>
    </citation>
    <scope>NUCLEOTIDE SEQUENCE</scope>
</reference>
<dbReference type="PANTHER" id="PTHR46044:SF1">
    <property type="entry name" value="CN HYDROLASE DOMAIN-CONTAINING PROTEIN"/>
    <property type="match status" value="1"/>
</dbReference>
<dbReference type="GO" id="GO:0000257">
    <property type="term" value="F:nitrilase activity"/>
    <property type="evidence" value="ECO:0007669"/>
    <property type="project" value="UniProtKB-EC"/>
</dbReference>
<protein>
    <submittedName>
        <fullName evidence="3">Nitrilase</fullName>
        <ecNumber evidence="3">3.5.5.1</ecNumber>
    </submittedName>
</protein>
<dbReference type="InterPro" id="IPR036526">
    <property type="entry name" value="C-N_Hydrolase_sf"/>
</dbReference>
<evidence type="ECO:0000259" key="2">
    <source>
        <dbReference type="PROSITE" id="PS50263"/>
    </source>
</evidence>
<name>E6PZ49_9ZZZZ</name>
<dbReference type="PROSITE" id="PS50263">
    <property type="entry name" value="CN_HYDROLASE"/>
    <property type="match status" value="1"/>
</dbReference>
<keyword evidence="3" id="KW-0378">Hydrolase</keyword>
<dbReference type="Pfam" id="PF00795">
    <property type="entry name" value="CN_hydrolase"/>
    <property type="match status" value="1"/>
</dbReference>
<gene>
    <name evidence="3" type="primary">NIT</name>
    <name evidence="3" type="ORF">CARN3_1208</name>
</gene>
<organism evidence="3">
    <name type="scientific">mine drainage metagenome</name>
    <dbReference type="NCBI Taxonomy" id="410659"/>
    <lineage>
        <taxon>unclassified sequences</taxon>
        <taxon>metagenomes</taxon>
        <taxon>ecological metagenomes</taxon>
    </lineage>
</organism>
<proteinExistence type="inferred from homology"/>
<evidence type="ECO:0000256" key="1">
    <source>
        <dbReference type="ARBA" id="ARBA00008129"/>
    </source>
</evidence>
<dbReference type="EMBL" id="CABN01000105">
    <property type="protein sequence ID" value="CBI00208.1"/>
    <property type="molecule type" value="Genomic_DNA"/>
</dbReference>